<evidence type="ECO:0000313" key="1">
    <source>
        <dbReference type="EMBL" id="KAH6673950.1"/>
    </source>
</evidence>
<protein>
    <submittedName>
        <fullName evidence="1">Uncharacterized protein</fullName>
    </submittedName>
</protein>
<name>A0A9P8V4W5_9PEZI</name>
<sequence length="177" mass="19563">MSRCPSRNALPRHHVSVVVWLIHAAVPLTQHMRILTIISTTKLVQLLQLLKLNTQIPQTPRRSPQTITRRAQDLRGHEVESHNHPGGNFFLGLLDGLVLAHLLVKTVAVDPCLVRAAEFDQVFVWVELVVDVVAGEADEGGDEAHCHRCGDCHEEAVCEEEPCPVDPPLDGLLRGHA</sequence>
<dbReference type="AlphaFoldDB" id="A0A9P8V4W5"/>
<proteinExistence type="predicted"/>
<comment type="caution">
    <text evidence="1">The sequence shown here is derived from an EMBL/GenBank/DDBJ whole genome shotgun (WGS) entry which is preliminary data.</text>
</comment>
<evidence type="ECO:0000313" key="2">
    <source>
        <dbReference type="Proteomes" id="UP000770015"/>
    </source>
</evidence>
<dbReference type="Proteomes" id="UP000770015">
    <property type="component" value="Unassembled WGS sequence"/>
</dbReference>
<dbReference type="EMBL" id="JAGSXJ010000026">
    <property type="protein sequence ID" value="KAH6673950.1"/>
    <property type="molecule type" value="Genomic_DNA"/>
</dbReference>
<accession>A0A9P8V4W5</accession>
<gene>
    <name evidence="1" type="ORF">F5X68DRAFT_214535</name>
</gene>
<organism evidence="1 2">
    <name type="scientific">Plectosphaerella plurivora</name>
    <dbReference type="NCBI Taxonomy" id="936078"/>
    <lineage>
        <taxon>Eukaryota</taxon>
        <taxon>Fungi</taxon>
        <taxon>Dikarya</taxon>
        <taxon>Ascomycota</taxon>
        <taxon>Pezizomycotina</taxon>
        <taxon>Sordariomycetes</taxon>
        <taxon>Hypocreomycetidae</taxon>
        <taxon>Glomerellales</taxon>
        <taxon>Plectosphaerellaceae</taxon>
        <taxon>Plectosphaerella</taxon>
    </lineage>
</organism>
<reference evidence="1" key="1">
    <citation type="journal article" date="2021" name="Nat. Commun.">
        <title>Genetic determinants of endophytism in the Arabidopsis root mycobiome.</title>
        <authorList>
            <person name="Mesny F."/>
            <person name="Miyauchi S."/>
            <person name="Thiergart T."/>
            <person name="Pickel B."/>
            <person name="Atanasova L."/>
            <person name="Karlsson M."/>
            <person name="Huettel B."/>
            <person name="Barry K.W."/>
            <person name="Haridas S."/>
            <person name="Chen C."/>
            <person name="Bauer D."/>
            <person name="Andreopoulos W."/>
            <person name="Pangilinan J."/>
            <person name="LaButti K."/>
            <person name="Riley R."/>
            <person name="Lipzen A."/>
            <person name="Clum A."/>
            <person name="Drula E."/>
            <person name="Henrissat B."/>
            <person name="Kohler A."/>
            <person name="Grigoriev I.V."/>
            <person name="Martin F.M."/>
            <person name="Hacquard S."/>
        </authorList>
    </citation>
    <scope>NUCLEOTIDE SEQUENCE</scope>
    <source>
        <strain evidence="1">MPI-SDFR-AT-0117</strain>
    </source>
</reference>
<keyword evidence="2" id="KW-1185">Reference proteome</keyword>
<feature type="non-terminal residue" evidence="1">
    <location>
        <position position="1"/>
    </location>
</feature>